<dbReference type="InterPro" id="IPR000477">
    <property type="entry name" value="RT_dom"/>
</dbReference>
<dbReference type="AlphaFoldDB" id="A0A3P7LB30"/>
<organism evidence="2 3">
    <name type="scientific">Dibothriocephalus latus</name>
    <name type="common">Fish tapeworm</name>
    <name type="synonym">Diphyllobothrium latum</name>
    <dbReference type="NCBI Taxonomy" id="60516"/>
    <lineage>
        <taxon>Eukaryota</taxon>
        <taxon>Metazoa</taxon>
        <taxon>Spiralia</taxon>
        <taxon>Lophotrochozoa</taxon>
        <taxon>Platyhelminthes</taxon>
        <taxon>Cestoda</taxon>
        <taxon>Eucestoda</taxon>
        <taxon>Diphyllobothriidea</taxon>
        <taxon>Diphyllobothriidae</taxon>
        <taxon>Dibothriocephalus</taxon>
    </lineage>
</organism>
<sequence length="213" mass="24421">MDYVLVRRRDQQDVLVTKAMPGAGGCTDHRIVISKMRIRLQTRRRPQDIIFAARQLQEKCQKMRTHLNTSLVDLTKAFDTINRDELWKVMQKFGSLELFTQLVRQHSDRMKARVTDNGLVSEAFALISIVKQGCVLAPTLFTLMFSAVLTDKRPGMRFNYRTHGQFSMLTPTRVLMTTVHDMLFATDCALKKQPKRTCKAVWTSSPQVAQTSV</sequence>
<evidence type="ECO:0000313" key="2">
    <source>
        <dbReference type="EMBL" id="VDN14345.1"/>
    </source>
</evidence>
<protein>
    <recommendedName>
        <fullName evidence="1">Reverse transcriptase domain-containing protein</fullName>
    </recommendedName>
</protein>
<evidence type="ECO:0000259" key="1">
    <source>
        <dbReference type="PROSITE" id="PS50878"/>
    </source>
</evidence>
<accession>A0A3P7LB30</accession>
<proteinExistence type="predicted"/>
<dbReference type="PROSITE" id="PS50878">
    <property type="entry name" value="RT_POL"/>
    <property type="match status" value="1"/>
</dbReference>
<dbReference type="EMBL" id="UYRU01058974">
    <property type="protein sequence ID" value="VDN14345.1"/>
    <property type="molecule type" value="Genomic_DNA"/>
</dbReference>
<evidence type="ECO:0000313" key="3">
    <source>
        <dbReference type="Proteomes" id="UP000281553"/>
    </source>
</evidence>
<reference evidence="2 3" key="1">
    <citation type="submission" date="2018-11" db="EMBL/GenBank/DDBJ databases">
        <authorList>
            <consortium name="Pathogen Informatics"/>
        </authorList>
    </citation>
    <scope>NUCLEOTIDE SEQUENCE [LARGE SCALE GENOMIC DNA]</scope>
</reference>
<name>A0A3P7LB30_DIBLA</name>
<dbReference type="Proteomes" id="UP000281553">
    <property type="component" value="Unassembled WGS sequence"/>
</dbReference>
<dbReference type="Pfam" id="PF00078">
    <property type="entry name" value="RVT_1"/>
    <property type="match status" value="1"/>
</dbReference>
<feature type="domain" description="Reverse transcriptase" evidence="1">
    <location>
        <begin position="1"/>
        <end position="213"/>
    </location>
</feature>
<dbReference type="PANTHER" id="PTHR47027:SF26">
    <property type="entry name" value="REVERSE TRANSCRIPTASE DOMAIN-CONTAINING PROTEIN"/>
    <property type="match status" value="1"/>
</dbReference>
<gene>
    <name evidence="2" type="ORF">DILT_LOCUS10176</name>
</gene>
<dbReference type="OrthoDB" id="10070415at2759"/>
<keyword evidence="3" id="KW-1185">Reference proteome</keyword>
<dbReference type="PANTHER" id="PTHR47027">
    <property type="entry name" value="REVERSE TRANSCRIPTASE DOMAIN-CONTAINING PROTEIN"/>
    <property type="match status" value="1"/>
</dbReference>